<name>A0AAD7JJI1_9AGAR</name>
<dbReference type="EMBL" id="JARKIB010000029">
    <property type="protein sequence ID" value="KAJ7763808.1"/>
    <property type="molecule type" value="Genomic_DNA"/>
</dbReference>
<proteinExistence type="predicted"/>
<organism evidence="2 3">
    <name type="scientific">Mycena metata</name>
    <dbReference type="NCBI Taxonomy" id="1033252"/>
    <lineage>
        <taxon>Eukaryota</taxon>
        <taxon>Fungi</taxon>
        <taxon>Dikarya</taxon>
        <taxon>Basidiomycota</taxon>
        <taxon>Agaricomycotina</taxon>
        <taxon>Agaricomycetes</taxon>
        <taxon>Agaricomycetidae</taxon>
        <taxon>Agaricales</taxon>
        <taxon>Marasmiineae</taxon>
        <taxon>Mycenaceae</taxon>
        <taxon>Mycena</taxon>
    </lineage>
</organism>
<dbReference type="Proteomes" id="UP001215598">
    <property type="component" value="Unassembled WGS sequence"/>
</dbReference>
<evidence type="ECO:0000313" key="2">
    <source>
        <dbReference type="EMBL" id="KAJ7763808.1"/>
    </source>
</evidence>
<gene>
    <name evidence="2" type="ORF">B0H16DRAFT_1455061</name>
</gene>
<accession>A0AAD7JJI1</accession>
<comment type="caution">
    <text evidence="2">The sequence shown here is derived from an EMBL/GenBank/DDBJ whole genome shotgun (WGS) entry which is preliminary data.</text>
</comment>
<protein>
    <submittedName>
        <fullName evidence="2">Uncharacterized protein</fullName>
    </submittedName>
</protein>
<keyword evidence="3" id="KW-1185">Reference proteome</keyword>
<feature type="region of interest" description="Disordered" evidence="1">
    <location>
        <begin position="69"/>
        <end position="91"/>
    </location>
</feature>
<sequence>MPVGCAYDKCGHICPLCERWDSNFDAEFSPPTFHNIFHNQDPEMDQEDAAMDIDPPQFVAPILHQMFLPGAPPAASGSSKKSADRSTAPSGMTVLGTGIADFVGASIPLHRRRELEYRKRVARRRTQKRSRLQIEISG</sequence>
<evidence type="ECO:0000256" key="1">
    <source>
        <dbReference type="SAM" id="MobiDB-lite"/>
    </source>
</evidence>
<dbReference type="AlphaFoldDB" id="A0AAD7JJI1"/>
<reference evidence="2" key="1">
    <citation type="submission" date="2023-03" db="EMBL/GenBank/DDBJ databases">
        <title>Massive genome expansion in bonnet fungi (Mycena s.s.) driven by repeated elements and novel gene families across ecological guilds.</title>
        <authorList>
            <consortium name="Lawrence Berkeley National Laboratory"/>
            <person name="Harder C.B."/>
            <person name="Miyauchi S."/>
            <person name="Viragh M."/>
            <person name="Kuo A."/>
            <person name="Thoen E."/>
            <person name="Andreopoulos B."/>
            <person name="Lu D."/>
            <person name="Skrede I."/>
            <person name="Drula E."/>
            <person name="Henrissat B."/>
            <person name="Morin E."/>
            <person name="Kohler A."/>
            <person name="Barry K."/>
            <person name="LaButti K."/>
            <person name="Morin E."/>
            <person name="Salamov A."/>
            <person name="Lipzen A."/>
            <person name="Mereny Z."/>
            <person name="Hegedus B."/>
            <person name="Baldrian P."/>
            <person name="Stursova M."/>
            <person name="Weitz H."/>
            <person name="Taylor A."/>
            <person name="Grigoriev I.V."/>
            <person name="Nagy L.G."/>
            <person name="Martin F."/>
            <person name="Kauserud H."/>
        </authorList>
    </citation>
    <scope>NUCLEOTIDE SEQUENCE</scope>
    <source>
        <strain evidence="2">CBHHK182m</strain>
    </source>
</reference>
<evidence type="ECO:0000313" key="3">
    <source>
        <dbReference type="Proteomes" id="UP001215598"/>
    </source>
</evidence>